<keyword evidence="1" id="KW-0732">Signal</keyword>
<dbReference type="GO" id="GO:0016787">
    <property type="term" value="F:hydrolase activity"/>
    <property type="evidence" value="ECO:0007669"/>
    <property type="project" value="UniProtKB-KW"/>
</dbReference>
<accession>A0A812HNG7</accession>
<dbReference type="Proteomes" id="UP000604046">
    <property type="component" value="Unassembled WGS sequence"/>
</dbReference>
<organism evidence="4 5">
    <name type="scientific">Symbiodinium natans</name>
    <dbReference type="NCBI Taxonomy" id="878477"/>
    <lineage>
        <taxon>Eukaryota</taxon>
        <taxon>Sar</taxon>
        <taxon>Alveolata</taxon>
        <taxon>Dinophyceae</taxon>
        <taxon>Suessiales</taxon>
        <taxon>Symbiodiniaceae</taxon>
        <taxon>Symbiodinium</taxon>
    </lineage>
</organism>
<evidence type="ECO:0000256" key="1">
    <source>
        <dbReference type="ARBA" id="ARBA00022729"/>
    </source>
</evidence>
<feature type="domain" description="Calcineurin-like phosphoesterase" evidence="3">
    <location>
        <begin position="97"/>
        <end position="316"/>
    </location>
</feature>
<reference evidence="4" key="1">
    <citation type="submission" date="2021-02" db="EMBL/GenBank/DDBJ databases">
        <authorList>
            <person name="Dougan E. K."/>
            <person name="Rhodes N."/>
            <person name="Thang M."/>
            <person name="Chan C."/>
        </authorList>
    </citation>
    <scope>NUCLEOTIDE SEQUENCE</scope>
</reference>
<dbReference type="Pfam" id="PF00149">
    <property type="entry name" value="Metallophos"/>
    <property type="match status" value="1"/>
</dbReference>
<gene>
    <name evidence="4" type="primary">Acp5</name>
    <name evidence="4" type="ORF">SNAT2548_LOCUS1747</name>
</gene>
<evidence type="ECO:0000313" key="4">
    <source>
        <dbReference type="EMBL" id="CAE6955866.1"/>
    </source>
</evidence>
<dbReference type="EMBL" id="CAJNDS010000101">
    <property type="protein sequence ID" value="CAE6955866.1"/>
    <property type="molecule type" value="Genomic_DNA"/>
</dbReference>
<dbReference type="PANTHER" id="PTHR10161">
    <property type="entry name" value="TARTRATE-RESISTANT ACID PHOSPHATASE TYPE 5"/>
    <property type="match status" value="1"/>
</dbReference>
<dbReference type="PANTHER" id="PTHR10161:SF57">
    <property type="entry name" value="PROTEIN WITH METALLOPHOSPHATASE DOMAIN"/>
    <property type="match status" value="1"/>
</dbReference>
<dbReference type="InterPro" id="IPR004843">
    <property type="entry name" value="Calcineurin-like_PHP"/>
</dbReference>
<sequence>MAETKLRKFFRLLRLEILRNARRPSGIMFFVGAIGLVTLRAVRQLLPVTAGAQAQHINAGVPKAGMTYFFSVGDFGVAACERAFKANQLESAGGDGHHSCSAGHQKLVAAAMEHLAGGLQPEFILSLGDNFYIRGVKDSEDPQFQESFEDIYSYGNLSEIPWQITLGDHDHRGNISALLQRPQRNPRWRLPSPYYVFQLPTGKRQVRFLVLDSVGLEGGMLEHTPKGRRFEKDLSEEFAGSKAGGAQWDWLSRSLANEDEAASLQVVVGHRPIRSLADRGKYGSAPPEAAAAEALKAALLTASTPVVYLHGHDHVMQHFRESEQEVHHIGNGVGGMGLHPLKNCSDCSEFQWGTSAHGFAVHELAKDFLATHFVDATTRQVLHTVVIPF</sequence>
<keyword evidence="5" id="KW-1185">Reference proteome</keyword>
<dbReference type="Gene3D" id="3.60.21.10">
    <property type="match status" value="1"/>
</dbReference>
<evidence type="ECO:0000259" key="3">
    <source>
        <dbReference type="Pfam" id="PF00149"/>
    </source>
</evidence>
<protein>
    <submittedName>
        <fullName evidence="4">Acp5 protein</fullName>
    </submittedName>
</protein>
<dbReference type="SUPFAM" id="SSF56300">
    <property type="entry name" value="Metallo-dependent phosphatases"/>
    <property type="match status" value="1"/>
</dbReference>
<evidence type="ECO:0000313" key="5">
    <source>
        <dbReference type="Proteomes" id="UP000604046"/>
    </source>
</evidence>
<dbReference type="InterPro" id="IPR051558">
    <property type="entry name" value="Metallophosphoesterase_PAP"/>
</dbReference>
<dbReference type="InterPro" id="IPR029052">
    <property type="entry name" value="Metallo-depent_PP-like"/>
</dbReference>
<dbReference type="AlphaFoldDB" id="A0A812HNG7"/>
<evidence type="ECO:0000256" key="2">
    <source>
        <dbReference type="ARBA" id="ARBA00022801"/>
    </source>
</evidence>
<keyword evidence="2" id="KW-0378">Hydrolase</keyword>
<proteinExistence type="predicted"/>
<name>A0A812HNG7_9DINO</name>
<comment type="caution">
    <text evidence="4">The sequence shown here is derived from an EMBL/GenBank/DDBJ whole genome shotgun (WGS) entry which is preliminary data.</text>
</comment>
<dbReference type="OrthoDB" id="411211at2759"/>